<feature type="signal peptide" evidence="6">
    <location>
        <begin position="1"/>
        <end position="31"/>
    </location>
</feature>
<comment type="caution">
    <text evidence="8">The sequence shown here is derived from an EMBL/GenBank/DDBJ whole genome shotgun (WGS) entry which is preliminary data.</text>
</comment>
<evidence type="ECO:0000313" key="9">
    <source>
        <dbReference type="Proteomes" id="UP001596111"/>
    </source>
</evidence>
<keyword evidence="1 4" id="KW-0349">Heme</keyword>
<organism evidence="8 9">
    <name type="scientific">Rhodanobacter terrae</name>
    <dbReference type="NCBI Taxonomy" id="418647"/>
    <lineage>
        <taxon>Bacteria</taxon>
        <taxon>Pseudomonadati</taxon>
        <taxon>Pseudomonadota</taxon>
        <taxon>Gammaproteobacteria</taxon>
        <taxon>Lysobacterales</taxon>
        <taxon>Rhodanobacteraceae</taxon>
        <taxon>Rhodanobacter</taxon>
    </lineage>
</organism>
<dbReference type="InterPro" id="IPR009056">
    <property type="entry name" value="Cyt_c-like_dom"/>
</dbReference>
<evidence type="ECO:0000259" key="7">
    <source>
        <dbReference type="PROSITE" id="PS51007"/>
    </source>
</evidence>
<dbReference type="PANTHER" id="PTHR30600">
    <property type="entry name" value="CYTOCHROME C PEROXIDASE-RELATED"/>
    <property type="match status" value="1"/>
</dbReference>
<keyword evidence="9" id="KW-1185">Reference proteome</keyword>
<evidence type="ECO:0000256" key="4">
    <source>
        <dbReference type="PROSITE-ProRule" id="PRU00433"/>
    </source>
</evidence>
<dbReference type="EMBL" id="JBHSNG010000027">
    <property type="protein sequence ID" value="MFC5582945.1"/>
    <property type="molecule type" value="Genomic_DNA"/>
</dbReference>
<proteinExistence type="predicted"/>
<reference evidence="9" key="1">
    <citation type="journal article" date="2019" name="Int. J. Syst. Evol. Microbiol.">
        <title>The Global Catalogue of Microorganisms (GCM) 10K type strain sequencing project: providing services to taxonomists for standard genome sequencing and annotation.</title>
        <authorList>
            <consortium name="The Broad Institute Genomics Platform"/>
            <consortium name="The Broad Institute Genome Sequencing Center for Infectious Disease"/>
            <person name="Wu L."/>
            <person name="Ma J."/>
        </authorList>
    </citation>
    <scope>NUCLEOTIDE SEQUENCE [LARGE SCALE GENOMIC DNA]</scope>
    <source>
        <strain evidence="9">CGMCC 1.13587</strain>
    </source>
</reference>
<feature type="domain" description="Cytochrome c" evidence="7">
    <location>
        <begin position="325"/>
        <end position="479"/>
    </location>
</feature>
<dbReference type="InterPro" id="IPR051395">
    <property type="entry name" value="Cytochrome_c_Peroxidase/MauG"/>
</dbReference>
<accession>A0ABW0T1R7</accession>
<feature type="region of interest" description="Disordered" evidence="5">
    <location>
        <begin position="32"/>
        <end position="58"/>
    </location>
</feature>
<evidence type="ECO:0000256" key="5">
    <source>
        <dbReference type="SAM" id="MobiDB-lite"/>
    </source>
</evidence>
<dbReference type="InterPro" id="IPR036909">
    <property type="entry name" value="Cyt_c-like_dom_sf"/>
</dbReference>
<keyword evidence="3 4" id="KW-0408">Iron</keyword>
<dbReference type="Proteomes" id="UP001596111">
    <property type="component" value="Unassembled WGS sequence"/>
</dbReference>
<feature type="compositionally biased region" description="Polar residues" evidence="5">
    <location>
        <begin position="39"/>
        <end position="58"/>
    </location>
</feature>
<keyword evidence="2 4" id="KW-0479">Metal-binding</keyword>
<evidence type="ECO:0000256" key="3">
    <source>
        <dbReference type="ARBA" id="ARBA00023004"/>
    </source>
</evidence>
<dbReference type="PROSITE" id="PS51007">
    <property type="entry name" value="CYTC"/>
    <property type="match status" value="1"/>
</dbReference>
<evidence type="ECO:0000256" key="6">
    <source>
        <dbReference type="SAM" id="SignalP"/>
    </source>
</evidence>
<dbReference type="SUPFAM" id="SSF46626">
    <property type="entry name" value="Cytochrome c"/>
    <property type="match status" value="1"/>
</dbReference>
<gene>
    <name evidence="8" type="ORF">ACFPPB_17655</name>
</gene>
<evidence type="ECO:0000313" key="8">
    <source>
        <dbReference type="EMBL" id="MFC5582945.1"/>
    </source>
</evidence>
<sequence length="479" mass="51695">MFDHRLRVTTRQRLAATLVALLLAGAGATHAQQAGRQPSHANPLTTADPSGWLQTSTSSGRIDSDNPFFQSFGSNGRSCDSCHRQAQGWSVSPDELRQRFARTNGTDPIFALVDGAVSPLADVSSVYARRNAYAMLLSRGLIRVGMPLPANAEFRLTKVDDPYGYASARELSLFRRPLPSTNLIWLTAVMWDGRETAAPFKPPMDAGINHEDLLESLATQARDAIVGHEQASAAPSAAIIDRIVDFELHLFTAQLADQDAGRLNGDDGMGGANILAQQRFWIGINDTLGNDPTGESFDEKSMRLFDDWNDPNAQFSRDVRGRARAAIARGEQLFNTLPIAISGVGGLNDATGLPVIHGTCTTCHNSPNIGNHSVALPINIGVADASRRTPDMPLYTLTNHSTGQTVQTTDPGLALRTGKWADIGKFKGPILRGLAARAPYFHNGSAATLGDVVDFYNTRFNINITAQQKHDLVAFLSAL</sequence>
<protein>
    <recommendedName>
        <fullName evidence="7">Cytochrome c domain-containing protein</fullName>
    </recommendedName>
</protein>
<evidence type="ECO:0000256" key="1">
    <source>
        <dbReference type="ARBA" id="ARBA00022617"/>
    </source>
</evidence>
<keyword evidence="6" id="KW-0732">Signal</keyword>
<feature type="chain" id="PRO_5045771239" description="Cytochrome c domain-containing protein" evidence="6">
    <location>
        <begin position="32"/>
        <end position="479"/>
    </location>
</feature>
<evidence type="ECO:0000256" key="2">
    <source>
        <dbReference type="ARBA" id="ARBA00022723"/>
    </source>
</evidence>
<dbReference type="Gene3D" id="1.10.760.10">
    <property type="entry name" value="Cytochrome c-like domain"/>
    <property type="match status" value="2"/>
</dbReference>
<dbReference type="RefSeq" id="WP_377329508.1">
    <property type="nucleotide sequence ID" value="NZ_JBHSNG010000027.1"/>
</dbReference>
<name>A0ABW0T1R7_9GAMM</name>